<evidence type="ECO:0000313" key="2">
    <source>
        <dbReference type="Proteomes" id="UP000269396"/>
    </source>
</evidence>
<reference evidence="1 2" key="1">
    <citation type="submission" date="2018-11" db="EMBL/GenBank/DDBJ databases">
        <authorList>
            <consortium name="Pathogen Informatics"/>
        </authorList>
    </citation>
    <scope>NUCLEOTIDE SEQUENCE [LARGE SCALE GENOMIC DNA]</scope>
    <source>
        <strain>Denwood</strain>
        <strain evidence="2">Zambia</strain>
    </source>
</reference>
<dbReference type="EMBL" id="UZAL01005423">
    <property type="protein sequence ID" value="VDO93087.1"/>
    <property type="molecule type" value="Genomic_DNA"/>
</dbReference>
<accession>A0A3P8A8S5</accession>
<dbReference type="Proteomes" id="UP000269396">
    <property type="component" value="Unassembled WGS sequence"/>
</dbReference>
<organism evidence="1 2">
    <name type="scientific">Schistosoma mattheei</name>
    <dbReference type="NCBI Taxonomy" id="31246"/>
    <lineage>
        <taxon>Eukaryota</taxon>
        <taxon>Metazoa</taxon>
        <taxon>Spiralia</taxon>
        <taxon>Lophotrochozoa</taxon>
        <taxon>Platyhelminthes</taxon>
        <taxon>Trematoda</taxon>
        <taxon>Digenea</taxon>
        <taxon>Strigeidida</taxon>
        <taxon>Schistosomatoidea</taxon>
        <taxon>Schistosomatidae</taxon>
        <taxon>Schistosoma</taxon>
    </lineage>
</organism>
<keyword evidence="2" id="KW-1185">Reference proteome</keyword>
<protein>
    <submittedName>
        <fullName evidence="1">Uncharacterized protein</fullName>
    </submittedName>
</protein>
<dbReference type="AlphaFoldDB" id="A0A3P8A8S5"/>
<gene>
    <name evidence="1" type="ORF">SMTD_LOCUS3209</name>
</gene>
<evidence type="ECO:0000313" key="1">
    <source>
        <dbReference type="EMBL" id="VDO93087.1"/>
    </source>
</evidence>
<proteinExistence type="predicted"/>
<name>A0A3P8A8S5_9TREM</name>
<sequence>MIKRASRGSLFSICTPALSNIATDNLSGIVD</sequence>